<dbReference type="RefSeq" id="WP_280763358.1">
    <property type="nucleotide sequence ID" value="NZ_JARXVC010000018.1"/>
</dbReference>
<organism evidence="4 5">
    <name type="scientific">Prescottella agglutinans</name>
    <dbReference type="NCBI Taxonomy" id="1644129"/>
    <lineage>
        <taxon>Bacteria</taxon>
        <taxon>Bacillati</taxon>
        <taxon>Actinomycetota</taxon>
        <taxon>Actinomycetes</taxon>
        <taxon>Mycobacteriales</taxon>
        <taxon>Nocardiaceae</taxon>
        <taxon>Prescottella</taxon>
    </lineage>
</organism>
<keyword evidence="2" id="KW-0812">Transmembrane</keyword>
<feature type="compositionally biased region" description="Low complexity" evidence="1">
    <location>
        <begin position="207"/>
        <end position="225"/>
    </location>
</feature>
<evidence type="ECO:0000259" key="3">
    <source>
        <dbReference type="PROSITE" id="PS51178"/>
    </source>
</evidence>
<keyword evidence="2" id="KW-0472">Membrane</keyword>
<feature type="domain" description="PASTA" evidence="3">
    <location>
        <begin position="110"/>
        <end position="182"/>
    </location>
</feature>
<feature type="transmembrane region" description="Helical" evidence="2">
    <location>
        <begin position="20"/>
        <end position="38"/>
    </location>
</feature>
<reference evidence="4 5" key="1">
    <citation type="submission" date="2023-04" db="EMBL/GenBank/DDBJ databases">
        <title>Forest soil microbial communities from Buena Vista Peninsula, Colon Province, Panama.</title>
        <authorList>
            <person name="Bouskill N."/>
        </authorList>
    </citation>
    <scope>NUCLEOTIDE SEQUENCE [LARGE SCALE GENOMIC DNA]</scope>
    <source>
        <strain evidence="4 5">CFH S0262</strain>
    </source>
</reference>
<dbReference type="EMBL" id="JARXVC010000018">
    <property type="protein sequence ID" value="MDH6284117.1"/>
    <property type="molecule type" value="Genomic_DNA"/>
</dbReference>
<evidence type="ECO:0000256" key="2">
    <source>
        <dbReference type="SAM" id="Phobius"/>
    </source>
</evidence>
<feature type="transmembrane region" description="Helical" evidence="2">
    <location>
        <begin position="83"/>
        <end position="105"/>
    </location>
</feature>
<evidence type="ECO:0000256" key="1">
    <source>
        <dbReference type="SAM" id="MobiDB-lite"/>
    </source>
</evidence>
<keyword evidence="2" id="KW-1133">Transmembrane helix</keyword>
<keyword evidence="5" id="KW-1185">Reference proteome</keyword>
<dbReference type="Pfam" id="PF03793">
    <property type="entry name" value="PASTA"/>
    <property type="match status" value="1"/>
</dbReference>
<dbReference type="InterPro" id="IPR007969">
    <property type="entry name" value="DUF732"/>
</dbReference>
<evidence type="ECO:0000313" key="4">
    <source>
        <dbReference type="EMBL" id="MDH6284117.1"/>
    </source>
</evidence>
<feature type="compositionally biased region" description="Polar residues" evidence="1">
    <location>
        <begin position="148"/>
        <end position="163"/>
    </location>
</feature>
<dbReference type="Gene3D" id="3.30.10.20">
    <property type="match status" value="1"/>
</dbReference>
<feature type="region of interest" description="Disordered" evidence="1">
    <location>
        <begin position="137"/>
        <end position="175"/>
    </location>
</feature>
<gene>
    <name evidence="4" type="ORF">M2280_005369</name>
</gene>
<comment type="caution">
    <text evidence="4">The sequence shown here is derived from an EMBL/GenBank/DDBJ whole genome shotgun (WGS) entry which is preliminary data.</text>
</comment>
<feature type="region of interest" description="Disordered" evidence="1">
    <location>
        <begin position="187"/>
        <end position="239"/>
    </location>
</feature>
<evidence type="ECO:0000313" key="5">
    <source>
        <dbReference type="Proteomes" id="UP001160334"/>
    </source>
</evidence>
<dbReference type="Pfam" id="PF05305">
    <property type="entry name" value="DUF732"/>
    <property type="match status" value="1"/>
</dbReference>
<sequence>MSAPTAPHVDSKLIATWKKVVALPIASFFGLGCVSYLFEGQVDGALLFLAWTLIPALYLLTVRRNTLKRRQAVALPGNPVSIGPNWLLFGVPSVLALLIASSVLVEAGLDPDPNALVPNVVGASLSDARATLRDAGLKTETEDDTGQDRQVFNPSNWVATRQSPEAGARIGDTRTVTLGVVKDGEKTAAQQATENTSPTPTEPDPSTPASSSTTAPPAPSTTEPTITPPPSTPATLSDDDQQLIEDAAYITNLKMGGIAFGGDETAATKAGRVTCHYIDNAADPSLAILDAVQTAQRSGYTRRDAEYLVGSSIGVYCDQYTPLVTR</sequence>
<dbReference type="CDD" id="cd06577">
    <property type="entry name" value="PASTA_pknB"/>
    <property type="match status" value="1"/>
</dbReference>
<accession>A0ABT6MIH4</accession>
<name>A0ABT6MIH4_9NOCA</name>
<dbReference type="InterPro" id="IPR005543">
    <property type="entry name" value="PASTA_dom"/>
</dbReference>
<protein>
    <recommendedName>
        <fullName evidence="3">PASTA domain-containing protein</fullName>
    </recommendedName>
</protein>
<dbReference type="Proteomes" id="UP001160334">
    <property type="component" value="Unassembled WGS sequence"/>
</dbReference>
<feature type="transmembrane region" description="Helical" evidence="2">
    <location>
        <begin position="44"/>
        <end position="62"/>
    </location>
</feature>
<proteinExistence type="predicted"/>
<dbReference type="PROSITE" id="PS51178">
    <property type="entry name" value="PASTA"/>
    <property type="match status" value="1"/>
</dbReference>